<dbReference type="Proteomes" id="UP000001444">
    <property type="component" value="Chromosome"/>
</dbReference>
<sequence length="178" mass="20202">MSYTPQQQHALYRLAKPGELDEGRLADIRDQPGQPGEPGRIEFILHPDHAEEPLLDQFTRVTNHCVVHGLWRQRWTDDGRMARPAQGLRLCVLRWETVPADLMPSGRAVMPTEDDGWCIHLVSDRYCTSQLRDAMNDLLLRLGGDGLWIQIWFKRRPFPPAPAPDPLLAAPTLPMALA</sequence>
<dbReference type="AlphaFoldDB" id="C9ZE32"/>
<organism evidence="1 2">
    <name type="scientific">Streptomyces scabiei (strain 87.22)</name>
    <dbReference type="NCBI Taxonomy" id="680198"/>
    <lineage>
        <taxon>Bacteria</taxon>
        <taxon>Bacillati</taxon>
        <taxon>Actinomycetota</taxon>
        <taxon>Actinomycetes</taxon>
        <taxon>Kitasatosporales</taxon>
        <taxon>Streptomycetaceae</taxon>
        <taxon>Streptomyces</taxon>
    </lineage>
</organism>
<name>C9ZE32_STRSW</name>
<dbReference type="HOGENOM" id="CLU_1509836_0_0_11"/>
<accession>C9ZE32</accession>
<evidence type="ECO:0000313" key="2">
    <source>
        <dbReference type="Proteomes" id="UP000001444"/>
    </source>
</evidence>
<gene>
    <name evidence="1" type="ordered locus">SCAB_64611</name>
</gene>
<keyword evidence="2" id="KW-1185">Reference proteome</keyword>
<protein>
    <submittedName>
        <fullName evidence="1">Uncharacterized protein</fullName>
    </submittedName>
</protein>
<evidence type="ECO:0000313" key="1">
    <source>
        <dbReference type="EMBL" id="CBG73464.1"/>
    </source>
</evidence>
<dbReference type="KEGG" id="scb:SCAB_64611"/>
<dbReference type="RefSeq" id="WP_013004021.1">
    <property type="nucleotide sequence ID" value="NC_013929.1"/>
</dbReference>
<dbReference type="EMBL" id="FN554889">
    <property type="protein sequence ID" value="CBG73464.1"/>
    <property type="molecule type" value="Genomic_DNA"/>
</dbReference>
<dbReference type="GeneID" id="24311878"/>
<dbReference type="eggNOG" id="ENOG5031YUY">
    <property type="taxonomic scope" value="Bacteria"/>
</dbReference>
<proteinExistence type="predicted"/>
<reference evidence="1 2" key="1">
    <citation type="journal article" date="2010" name="Mol. Plant Microbe Interact.">
        <title>Streptomyces scabies 87-22 contains a coronafacic acid-like biosynthetic cluster that contributes to plant-microbe interactions.</title>
        <authorList>
            <person name="Bignell D.R."/>
            <person name="Seipke R.F."/>
            <person name="Huguet-Tapia J.C."/>
            <person name="Chambers A.H."/>
            <person name="Parry R.J."/>
            <person name="Loria R."/>
        </authorList>
    </citation>
    <scope>NUCLEOTIDE SEQUENCE [LARGE SCALE GENOMIC DNA]</scope>
    <source>
        <strain evidence="1 2">87.22</strain>
    </source>
</reference>